<dbReference type="Proteomes" id="UP000198609">
    <property type="component" value="Unassembled WGS sequence"/>
</dbReference>
<keyword evidence="2" id="KW-0238">DNA-binding</keyword>
<dbReference type="Gene3D" id="1.10.10.10">
    <property type="entry name" value="Winged helix-like DNA-binding domain superfamily/Winged helix DNA-binding domain"/>
    <property type="match status" value="1"/>
</dbReference>
<organism evidence="5 6">
    <name type="scientific">Streptomyces melanosporofaciens</name>
    <dbReference type="NCBI Taxonomy" id="67327"/>
    <lineage>
        <taxon>Bacteria</taxon>
        <taxon>Bacillati</taxon>
        <taxon>Actinomycetota</taxon>
        <taxon>Actinomycetes</taxon>
        <taxon>Kitasatosporales</taxon>
        <taxon>Streptomycetaceae</taxon>
        <taxon>Streptomyces</taxon>
        <taxon>Streptomyces violaceusniger group</taxon>
    </lineage>
</organism>
<dbReference type="InterPro" id="IPR011711">
    <property type="entry name" value="GntR_C"/>
</dbReference>
<sequence>MPITSLQQQSLGDLVAHELRVLIVSGRLRPGTHLVEGVLAEQYDVSRGPVRDALRRLEAEGLVEARRRGVFVTGLTEDDVDELYTLRESLETLALTLAIGRAGPGDWEPAERFVRDMRDAADRAAAGDFALADLEFHSQFYVLSGHRRLLAVWEQYRPTFGVILDVTNAQDVDLRPSAEAHADLLATVRAGDAGHAATALREHLLGAGNRLRAALRSARATADQG</sequence>
<evidence type="ECO:0000259" key="4">
    <source>
        <dbReference type="PROSITE" id="PS50949"/>
    </source>
</evidence>
<accession>A0A1H4XYQ4</accession>
<keyword evidence="1" id="KW-0805">Transcription regulation</keyword>
<dbReference type="GO" id="GO:0003677">
    <property type="term" value="F:DNA binding"/>
    <property type="evidence" value="ECO:0007669"/>
    <property type="project" value="UniProtKB-KW"/>
</dbReference>
<dbReference type="InterPro" id="IPR000524">
    <property type="entry name" value="Tscrpt_reg_HTH_GntR"/>
</dbReference>
<dbReference type="SMART" id="SM00345">
    <property type="entry name" value="HTH_GNTR"/>
    <property type="match status" value="1"/>
</dbReference>
<keyword evidence="6" id="KW-1185">Reference proteome</keyword>
<proteinExistence type="predicted"/>
<keyword evidence="3" id="KW-0804">Transcription</keyword>
<dbReference type="InterPro" id="IPR008920">
    <property type="entry name" value="TF_FadR/GntR_C"/>
</dbReference>
<evidence type="ECO:0000256" key="3">
    <source>
        <dbReference type="ARBA" id="ARBA00023163"/>
    </source>
</evidence>
<dbReference type="EMBL" id="FNST01000002">
    <property type="protein sequence ID" value="SED10769.1"/>
    <property type="molecule type" value="Genomic_DNA"/>
</dbReference>
<dbReference type="InterPro" id="IPR036390">
    <property type="entry name" value="WH_DNA-bd_sf"/>
</dbReference>
<dbReference type="CDD" id="cd07377">
    <property type="entry name" value="WHTH_GntR"/>
    <property type="match status" value="1"/>
</dbReference>
<reference evidence="6" key="1">
    <citation type="submission" date="2016-10" db="EMBL/GenBank/DDBJ databases">
        <authorList>
            <person name="Varghese N."/>
            <person name="Submissions S."/>
        </authorList>
    </citation>
    <scope>NUCLEOTIDE SEQUENCE [LARGE SCALE GENOMIC DNA]</scope>
    <source>
        <strain evidence="6">DSM 40318</strain>
    </source>
</reference>
<dbReference type="Pfam" id="PF07729">
    <property type="entry name" value="FCD"/>
    <property type="match status" value="1"/>
</dbReference>
<dbReference type="AlphaFoldDB" id="A0A1H4XYQ4"/>
<dbReference type="Gene3D" id="1.20.120.530">
    <property type="entry name" value="GntR ligand-binding domain-like"/>
    <property type="match status" value="1"/>
</dbReference>
<feature type="domain" description="HTH gntR-type" evidence="4">
    <location>
        <begin position="9"/>
        <end position="75"/>
    </location>
</feature>
<dbReference type="PANTHER" id="PTHR43537:SF5">
    <property type="entry name" value="UXU OPERON TRANSCRIPTIONAL REGULATOR"/>
    <property type="match status" value="1"/>
</dbReference>
<protein>
    <submittedName>
        <fullName evidence="5">Transcriptional regulator, GntR family</fullName>
    </submittedName>
</protein>
<dbReference type="PANTHER" id="PTHR43537">
    <property type="entry name" value="TRANSCRIPTIONAL REGULATOR, GNTR FAMILY"/>
    <property type="match status" value="1"/>
</dbReference>
<gene>
    <name evidence="5" type="ORF">SAMN04490356_6952</name>
</gene>
<dbReference type="InterPro" id="IPR036388">
    <property type="entry name" value="WH-like_DNA-bd_sf"/>
</dbReference>
<name>A0A1H4XYQ4_STRMJ</name>
<dbReference type="GO" id="GO:0003700">
    <property type="term" value="F:DNA-binding transcription factor activity"/>
    <property type="evidence" value="ECO:0007669"/>
    <property type="project" value="InterPro"/>
</dbReference>
<evidence type="ECO:0000313" key="5">
    <source>
        <dbReference type="EMBL" id="SED10769.1"/>
    </source>
</evidence>
<dbReference type="PROSITE" id="PS50949">
    <property type="entry name" value="HTH_GNTR"/>
    <property type="match status" value="1"/>
</dbReference>
<evidence type="ECO:0000256" key="2">
    <source>
        <dbReference type="ARBA" id="ARBA00023125"/>
    </source>
</evidence>
<dbReference type="SUPFAM" id="SSF48008">
    <property type="entry name" value="GntR ligand-binding domain-like"/>
    <property type="match status" value="1"/>
</dbReference>
<dbReference type="Pfam" id="PF00392">
    <property type="entry name" value="GntR"/>
    <property type="match status" value="1"/>
</dbReference>
<evidence type="ECO:0000313" key="6">
    <source>
        <dbReference type="Proteomes" id="UP000198609"/>
    </source>
</evidence>
<evidence type="ECO:0000256" key="1">
    <source>
        <dbReference type="ARBA" id="ARBA00023015"/>
    </source>
</evidence>
<dbReference type="SMART" id="SM00895">
    <property type="entry name" value="FCD"/>
    <property type="match status" value="1"/>
</dbReference>
<dbReference type="RefSeq" id="WP_093467226.1">
    <property type="nucleotide sequence ID" value="NZ_FNST01000002.1"/>
</dbReference>
<dbReference type="SUPFAM" id="SSF46785">
    <property type="entry name" value="Winged helix' DNA-binding domain"/>
    <property type="match status" value="1"/>
</dbReference>
<dbReference type="PRINTS" id="PR00035">
    <property type="entry name" value="HTHGNTR"/>
</dbReference>